<dbReference type="PANTHER" id="PTHR34407">
    <property type="entry name" value="EXPRESSED PROTEIN"/>
    <property type="match status" value="1"/>
</dbReference>
<accession>A0A5C7GJK8</accession>
<gene>
    <name evidence="2" type="ORF">FUA22_00500</name>
</gene>
<dbReference type="GO" id="GO:0016788">
    <property type="term" value="F:hydrolase activity, acting on ester bonds"/>
    <property type="evidence" value="ECO:0007669"/>
    <property type="project" value="UniProtKB-ARBA"/>
</dbReference>
<proteinExistence type="predicted"/>
<comment type="caution">
    <text evidence="2">The sequence shown here is derived from an EMBL/GenBank/DDBJ whole genome shotgun (WGS) entry which is preliminary data.</text>
</comment>
<evidence type="ECO:0000313" key="3">
    <source>
        <dbReference type="Proteomes" id="UP000321080"/>
    </source>
</evidence>
<evidence type="ECO:0000256" key="1">
    <source>
        <dbReference type="SAM" id="SignalP"/>
    </source>
</evidence>
<keyword evidence="3" id="KW-1185">Reference proteome</keyword>
<keyword evidence="2" id="KW-0378">Hydrolase</keyword>
<reference evidence="2 3" key="1">
    <citation type="submission" date="2019-08" db="EMBL/GenBank/DDBJ databases">
        <title>Seonamhaeicola sediminis sp. nov., isolated from marine sediment.</title>
        <authorList>
            <person name="Cao W.R."/>
        </authorList>
    </citation>
    <scope>NUCLEOTIDE SEQUENCE [LARGE SCALE GENOMIC DNA]</scope>
    <source>
        <strain evidence="2 3">1505</strain>
    </source>
</reference>
<dbReference type="CDD" id="cd00229">
    <property type="entry name" value="SGNH_hydrolase"/>
    <property type="match status" value="1"/>
</dbReference>
<organism evidence="2 3">
    <name type="scientific">Seonamhaeicola maritimus</name>
    <dbReference type="NCBI Taxonomy" id="2591822"/>
    <lineage>
        <taxon>Bacteria</taxon>
        <taxon>Pseudomonadati</taxon>
        <taxon>Bacteroidota</taxon>
        <taxon>Flavobacteriia</taxon>
        <taxon>Flavobacteriales</taxon>
        <taxon>Flavobacteriaceae</taxon>
    </lineage>
</organism>
<protein>
    <submittedName>
        <fullName evidence="2">SGNH/GDSL hydrolase family protein</fullName>
    </submittedName>
</protein>
<dbReference type="Gene3D" id="3.40.50.1110">
    <property type="entry name" value="SGNH hydrolase"/>
    <property type="match status" value="1"/>
</dbReference>
<feature type="signal peptide" evidence="1">
    <location>
        <begin position="1"/>
        <end position="21"/>
    </location>
</feature>
<feature type="chain" id="PRO_5022825276" evidence="1">
    <location>
        <begin position="22"/>
        <end position="403"/>
    </location>
</feature>
<dbReference type="RefSeq" id="WP_147765539.1">
    <property type="nucleotide sequence ID" value="NZ_VRKQ01000008.1"/>
</dbReference>
<name>A0A5C7GJK8_9FLAO</name>
<sequence length="403" mass="44746">MRLRISLLFGLSILILTNISAQSYDFDVTKTEELRVRDGMPNFFKKLKAGDPVKVGYLGGSITNGGLWRAKSLEWLQSEYPKANITQINAAIGGKGPDYGTCRIKEHLLVHNPDMIFIEFRVNNGSAFQGRALEGMIPQIWEHNPNIEICMVYTIAHWMKEEIARGDQTSAGVFMEPVANHYGITSIEFGLEVMKLLKEDKLVFKKGDGPSDGKIIFSKDGVHPLEAGHDIYRDVLIRSLKAIENHGTPGPNKIPKPLKKHIFSNASLAPVSKAEFSSNWHKSDLGNEKSINDDLTDRNGGIKSVFGEAMQTSKVGESFTLKWDGFMLGLTSTLAEKGAIQIEVFTDGDPSKIYDLKSRTGKTAVKYMFLDEMESGSHTTRIKLIKLAPGIKLQIGQFLIVDN</sequence>
<dbReference type="OrthoDB" id="9774205at2"/>
<keyword evidence="1" id="KW-0732">Signal</keyword>
<dbReference type="EMBL" id="VRKQ01000008">
    <property type="protein sequence ID" value="TXG38395.1"/>
    <property type="molecule type" value="Genomic_DNA"/>
</dbReference>
<evidence type="ECO:0000313" key="2">
    <source>
        <dbReference type="EMBL" id="TXG38395.1"/>
    </source>
</evidence>
<dbReference type="Proteomes" id="UP000321080">
    <property type="component" value="Unassembled WGS sequence"/>
</dbReference>
<dbReference type="AlphaFoldDB" id="A0A5C7GJK8"/>
<dbReference type="SUPFAM" id="SSF52266">
    <property type="entry name" value="SGNH hydrolase"/>
    <property type="match status" value="1"/>
</dbReference>
<dbReference type="PANTHER" id="PTHR34407:SF1">
    <property type="entry name" value="SGNH HYDROLASE-TYPE ESTERASE DOMAIN-CONTAINING PROTEIN"/>
    <property type="match status" value="1"/>
</dbReference>
<dbReference type="InterPro" id="IPR036514">
    <property type="entry name" value="SGNH_hydro_sf"/>
</dbReference>